<dbReference type="PRINTS" id="PR00723">
    <property type="entry name" value="SUBTILISIN"/>
</dbReference>
<evidence type="ECO:0000313" key="10">
    <source>
        <dbReference type="Proteomes" id="UP000076154"/>
    </source>
</evidence>
<feature type="domain" description="Inhibitor I9" evidence="8">
    <location>
        <begin position="64"/>
        <end position="113"/>
    </location>
</feature>
<dbReference type="InterPro" id="IPR036852">
    <property type="entry name" value="Peptidase_S8/S53_dom_sf"/>
</dbReference>
<evidence type="ECO:0000313" key="9">
    <source>
        <dbReference type="EMBL" id="RDB20460.1"/>
    </source>
</evidence>
<proteinExistence type="inferred from homology"/>
<evidence type="ECO:0000259" key="7">
    <source>
        <dbReference type="Pfam" id="PF00082"/>
    </source>
</evidence>
<evidence type="ECO:0000256" key="6">
    <source>
        <dbReference type="SAM" id="SignalP"/>
    </source>
</evidence>
<comment type="similarity">
    <text evidence="1 5">Belongs to the peptidase S8 family.</text>
</comment>
<dbReference type="Pfam" id="PF00082">
    <property type="entry name" value="Peptidase_S8"/>
    <property type="match status" value="1"/>
</dbReference>
<dbReference type="InterPro" id="IPR023827">
    <property type="entry name" value="Peptidase_S8_Asp-AS"/>
</dbReference>
<organism evidence="9 10">
    <name type="scientific">Hypsizygus marmoreus</name>
    <name type="common">White beech mushroom</name>
    <name type="synonym">Agaricus marmoreus</name>
    <dbReference type="NCBI Taxonomy" id="39966"/>
    <lineage>
        <taxon>Eukaryota</taxon>
        <taxon>Fungi</taxon>
        <taxon>Dikarya</taxon>
        <taxon>Basidiomycota</taxon>
        <taxon>Agaricomycotina</taxon>
        <taxon>Agaricomycetes</taxon>
        <taxon>Agaricomycetidae</taxon>
        <taxon>Agaricales</taxon>
        <taxon>Tricholomatineae</taxon>
        <taxon>Lyophyllaceae</taxon>
        <taxon>Hypsizygus</taxon>
    </lineage>
</organism>
<dbReference type="InterPro" id="IPR000209">
    <property type="entry name" value="Peptidase_S8/S53_dom"/>
</dbReference>
<dbReference type="GO" id="GO:0005615">
    <property type="term" value="C:extracellular space"/>
    <property type="evidence" value="ECO:0007669"/>
    <property type="project" value="TreeGrafter"/>
</dbReference>
<dbReference type="FunFam" id="3.40.50.200:FF:000007">
    <property type="entry name" value="Subtilisin-like serine protease"/>
    <property type="match status" value="1"/>
</dbReference>
<evidence type="ECO:0008006" key="11">
    <source>
        <dbReference type="Google" id="ProtNLM"/>
    </source>
</evidence>
<evidence type="ECO:0000256" key="4">
    <source>
        <dbReference type="ARBA" id="ARBA00022825"/>
    </source>
</evidence>
<dbReference type="PROSITE" id="PS51892">
    <property type="entry name" value="SUBTILASE"/>
    <property type="match status" value="1"/>
</dbReference>
<keyword evidence="6" id="KW-0732">Signal</keyword>
<dbReference type="InterPro" id="IPR034193">
    <property type="entry name" value="PCSK9_ProteinaseK-like"/>
</dbReference>
<dbReference type="Proteomes" id="UP000076154">
    <property type="component" value="Unassembled WGS sequence"/>
</dbReference>
<evidence type="ECO:0000259" key="8">
    <source>
        <dbReference type="Pfam" id="PF05922"/>
    </source>
</evidence>
<dbReference type="PANTHER" id="PTHR43806">
    <property type="entry name" value="PEPTIDASE S8"/>
    <property type="match status" value="1"/>
</dbReference>
<gene>
    <name evidence="9" type="ORF">Hypma_012437</name>
</gene>
<evidence type="ECO:0000256" key="1">
    <source>
        <dbReference type="ARBA" id="ARBA00011073"/>
    </source>
</evidence>
<dbReference type="AlphaFoldDB" id="A0A369JGY0"/>
<dbReference type="PANTHER" id="PTHR43806:SF11">
    <property type="entry name" value="CEREVISIN-RELATED"/>
    <property type="match status" value="1"/>
</dbReference>
<comment type="caution">
    <text evidence="9">The sequence shown here is derived from an EMBL/GenBank/DDBJ whole genome shotgun (WGS) entry which is preliminary data.</text>
</comment>
<sequence>MLLLSPLSLLLLAGSLVSANPIDPILINPSNPGSDTNAILRVKTPVPGRYIVKLKSTTSSNGRQASPAYSGITDRWSAGAFSGFAGNFSASTLERLLASPDVEYIEEDGIVSISSEPGVRTLEARSAQVVATQTDATWGLARISQDAKLANQDTTALFTYTYGVQGGSGVDIYVLDTGVYIEHSEFGGRARYGFTAGSYPSTDGNGHGTHCAGVAAGKRFGVAKQANIISVKILSDAGSGSFSDIISGINYVVQSARASGRPSVILAPIGGGASTALDNAVVAAVSSGVHFVTTAGNSATDASQFSPARVPAAITVAAMTIADGVVSSSNYGSVIDVFAPGQNILSAWIGSPTATATISGGSPAASFVAGLIAYFLSVVGPLTPAGVSNALATTSVKDALTGVRAGTANRLASNNVARLGIIL</sequence>
<keyword evidence="4 5" id="KW-0720">Serine protease</keyword>
<evidence type="ECO:0000256" key="3">
    <source>
        <dbReference type="ARBA" id="ARBA00022801"/>
    </source>
</evidence>
<name>A0A369JGY0_HYPMA</name>
<dbReference type="Gene3D" id="3.40.50.200">
    <property type="entry name" value="Peptidase S8/S53 domain"/>
    <property type="match status" value="1"/>
</dbReference>
<dbReference type="SUPFAM" id="SSF52743">
    <property type="entry name" value="Subtilisin-like"/>
    <property type="match status" value="1"/>
</dbReference>
<feature type="active site" description="Charge relay system" evidence="5">
    <location>
        <position position="362"/>
    </location>
</feature>
<dbReference type="Gene3D" id="3.30.70.80">
    <property type="entry name" value="Peptidase S8 propeptide/proteinase inhibitor I9"/>
    <property type="match status" value="1"/>
</dbReference>
<dbReference type="GO" id="GO:0006508">
    <property type="term" value="P:proteolysis"/>
    <property type="evidence" value="ECO:0007669"/>
    <property type="project" value="UniProtKB-KW"/>
</dbReference>
<dbReference type="STRING" id="39966.A0A369JGY0"/>
<dbReference type="GO" id="GO:0004252">
    <property type="term" value="F:serine-type endopeptidase activity"/>
    <property type="evidence" value="ECO:0007669"/>
    <property type="project" value="UniProtKB-UniRule"/>
</dbReference>
<keyword evidence="3 5" id="KW-0378">Hydrolase</keyword>
<dbReference type="PROSITE" id="PS00137">
    <property type="entry name" value="SUBTILASE_HIS"/>
    <property type="match status" value="1"/>
</dbReference>
<dbReference type="InterPro" id="IPR050131">
    <property type="entry name" value="Peptidase_S8_subtilisin-like"/>
</dbReference>
<evidence type="ECO:0000256" key="2">
    <source>
        <dbReference type="ARBA" id="ARBA00022670"/>
    </source>
</evidence>
<feature type="domain" description="Peptidase S8/S53" evidence="7">
    <location>
        <begin position="167"/>
        <end position="397"/>
    </location>
</feature>
<dbReference type="PROSITE" id="PS00136">
    <property type="entry name" value="SUBTILASE_ASP"/>
    <property type="match status" value="1"/>
</dbReference>
<reference evidence="9" key="1">
    <citation type="submission" date="2018-04" db="EMBL/GenBank/DDBJ databases">
        <title>Whole genome sequencing of Hypsizygus marmoreus.</title>
        <authorList>
            <person name="Choi I.-G."/>
            <person name="Min B."/>
            <person name="Kim J.-G."/>
            <person name="Kim S."/>
            <person name="Oh Y.-L."/>
            <person name="Kong W.-S."/>
            <person name="Park H."/>
            <person name="Jeong J."/>
            <person name="Song E.-S."/>
        </authorList>
    </citation>
    <scope>NUCLEOTIDE SEQUENCE [LARGE SCALE GENOMIC DNA]</scope>
    <source>
        <strain evidence="9">51987-8</strain>
    </source>
</reference>
<dbReference type="InterPro" id="IPR037045">
    <property type="entry name" value="S8pro/Inhibitor_I9_sf"/>
</dbReference>
<feature type="chain" id="PRO_5016622119" description="Cuticle-degrading protease" evidence="6">
    <location>
        <begin position="20"/>
        <end position="423"/>
    </location>
</feature>
<dbReference type="InterPro" id="IPR010259">
    <property type="entry name" value="S8pro/Inhibitor_I9"/>
</dbReference>
<dbReference type="SUPFAM" id="SSF54897">
    <property type="entry name" value="Protease propeptides/inhibitors"/>
    <property type="match status" value="1"/>
</dbReference>
<dbReference type="InterPro" id="IPR015500">
    <property type="entry name" value="Peptidase_S8_subtilisin-rel"/>
</dbReference>
<feature type="signal peptide" evidence="6">
    <location>
        <begin position="1"/>
        <end position="19"/>
    </location>
</feature>
<dbReference type="InterPro" id="IPR022398">
    <property type="entry name" value="Peptidase_S8_His-AS"/>
</dbReference>
<protein>
    <recommendedName>
        <fullName evidence="11">Cuticle-degrading protease</fullName>
    </recommendedName>
</protein>
<feature type="active site" description="Charge relay system" evidence="5">
    <location>
        <position position="176"/>
    </location>
</feature>
<keyword evidence="10" id="KW-1185">Reference proteome</keyword>
<accession>A0A369JGY0</accession>
<evidence type="ECO:0000256" key="5">
    <source>
        <dbReference type="PROSITE-ProRule" id="PRU01240"/>
    </source>
</evidence>
<dbReference type="CDD" id="cd04077">
    <property type="entry name" value="Peptidases_S8_PCSK9_ProteinaseK_like"/>
    <property type="match status" value="1"/>
</dbReference>
<dbReference type="OrthoDB" id="3028776at2759"/>
<dbReference type="EMBL" id="LUEZ02000062">
    <property type="protein sequence ID" value="RDB20460.1"/>
    <property type="molecule type" value="Genomic_DNA"/>
</dbReference>
<dbReference type="Pfam" id="PF05922">
    <property type="entry name" value="Inhibitor_I9"/>
    <property type="match status" value="1"/>
</dbReference>
<feature type="active site" description="Charge relay system" evidence="5">
    <location>
        <position position="207"/>
    </location>
</feature>
<dbReference type="InParanoid" id="A0A369JGY0"/>
<keyword evidence="2 5" id="KW-0645">Protease</keyword>